<dbReference type="PANTHER" id="PTHR47478">
    <property type="match status" value="1"/>
</dbReference>
<sequence>MVRRVYVKTSNKLAVFFDLDDTLYDHLVPFREAVREVLAPDEDKLDYAELFYTVRHHSDLLWPKYLSGELELEETRVMRLELAFEEYGLPLNREQAARVQASYIARQYTIEMIEGVAEQLQRFISLGHPVGIITNGPLDHQMGKLRGLGIDKLIPPEMIFISDAVGLAKPDPAIFAHVNKMTGTTPENSLYVGDTWANDVVGALAAGWKVCWYNPRGREPGPDHTPSYIFTNYKEFSELPLV</sequence>
<accession>A0A089LCE1</accession>
<proteinExistence type="predicted"/>
<dbReference type="InterPro" id="IPR006439">
    <property type="entry name" value="HAD-SF_hydro_IA"/>
</dbReference>
<dbReference type="SUPFAM" id="SSF56784">
    <property type="entry name" value="HAD-like"/>
    <property type="match status" value="1"/>
</dbReference>
<organism evidence="1 2">
    <name type="scientific">Paenibacillus borealis</name>
    <dbReference type="NCBI Taxonomy" id="160799"/>
    <lineage>
        <taxon>Bacteria</taxon>
        <taxon>Bacillati</taxon>
        <taxon>Bacillota</taxon>
        <taxon>Bacilli</taxon>
        <taxon>Bacillales</taxon>
        <taxon>Paenibacillaceae</taxon>
        <taxon>Paenibacillus</taxon>
    </lineage>
</organism>
<dbReference type="Gene3D" id="1.20.120.710">
    <property type="entry name" value="Haloacid dehalogenase hydrolase-like domain"/>
    <property type="match status" value="1"/>
</dbReference>
<dbReference type="NCBIfam" id="TIGR01549">
    <property type="entry name" value="HAD-SF-IA-v1"/>
    <property type="match status" value="1"/>
</dbReference>
<reference evidence="1" key="1">
    <citation type="submission" date="2014-08" db="EMBL/GenBank/DDBJ databases">
        <title>Comparative genomics of the Paenibacillus odorifer group.</title>
        <authorList>
            <person name="den Bakker H.C."/>
            <person name="Tsai Y.-C.Y.-C."/>
            <person name="Martin N."/>
            <person name="Korlach J."/>
            <person name="Wiedmann M."/>
        </authorList>
    </citation>
    <scope>NUCLEOTIDE SEQUENCE [LARGE SCALE GENOMIC DNA]</scope>
    <source>
        <strain evidence="1">DSM 13188</strain>
    </source>
</reference>
<gene>
    <name evidence="1" type="ORF">PBOR_07540</name>
</gene>
<dbReference type="AlphaFoldDB" id="A0A089LCE1"/>
<dbReference type="SFLD" id="SFLDS00003">
    <property type="entry name" value="Haloacid_Dehalogenase"/>
    <property type="match status" value="1"/>
</dbReference>
<dbReference type="PANTHER" id="PTHR47478:SF1">
    <property type="entry name" value="PYRIMIDINE 5'-NUCLEOTIDASE YJJG"/>
    <property type="match status" value="1"/>
</dbReference>
<dbReference type="Gene3D" id="3.40.50.1000">
    <property type="entry name" value="HAD superfamily/HAD-like"/>
    <property type="match status" value="1"/>
</dbReference>
<name>A0A089LCE1_PAEBO</name>
<dbReference type="InterPro" id="IPR023214">
    <property type="entry name" value="HAD_sf"/>
</dbReference>
<dbReference type="InterPro" id="IPR036412">
    <property type="entry name" value="HAD-like_sf"/>
</dbReference>
<evidence type="ECO:0008006" key="3">
    <source>
        <dbReference type="Google" id="ProtNLM"/>
    </source>
</evidence>
<dbReference type="PRINTS" id="PR00413">
    <property type="entry name" value="HADHALOGNASE"/>
</dbReference>
<evidence type="ECO:0000313" key="1">
    <source>
        <dbReference type="EMBL" id="AIQ56808.1"/>
    </source>
</evidence>
<dbReference type="Pfam" id="PF00702">
    <property type="entry name" value="Hydrolase"/>
    <property type="match status" value="1"/>
</dbReference>
<dbReference type="HOGENOM" id="CLU_045011_8_1_9"/>
<dbReference type="EMBL" id="CP009285">
    <property type="protein sequence ID" value="AIQ56808.1"/>
    <property type="molecule type" value="Genomic_DNA"/>
</dbReference>
<dbReference type="KEGG" id="pbd:PBOR_07540"/>
<evidence type="ECO:0000313" key="2">
    <source>
        <dbReference type="Proteomes" id="UP000029518"/>
    </source>
</evidence>
<keyword evidence="2" id="KW-1185">Reference proteome</keyword>
<protein>
    <recommendedName>
        <fullName evidence="3">HAD family hydrolase</fullName>
    </recommendedName>
</protein>
<dbReference type="InterPro" id="IPR052550">
    <property type="entry name" value="Pyrimidine_5'-ntase_YjjG"/>
</dbReference>
<dbReference type="SFLD" id="SFLDG01129">
    <property type="entry name" value="C1.5:_HAD__Beta-PGM__Phosphata"/>
    <property type="match status" value="1"/>
</dbReference>
<dbReference type="Proteomes" id="UP000029518">
    <property type="component" value="Chromosome"/>
</dbReference>